<dbReference type="PANTHER" id="PTHR12949:SF0">
    <property type="entry name" value="DNA-DIRECTED RNA POLYMERASE III SUBUNIT RPC3"/>
    <property type="match status" value="1"/>
</dbReference>
<keyword evidence="14" id="KW-1185">Reference proteome</keyword>
<comment type="caution">
    <text evidence="13">The sequence shown here is derived from an EMBL/GenBank/DDBJ whole genome shotgun (WGS) entry which is preliminary data.</text>
</comment>
<dbReference type="SUPFAM" id="SSF46785">
    <property type="entry name" value="Winged helix' DNA-binding domain"/>
    <property type="match status" value="1"/>
</dbReference>
<sequence>MSQEARLCREILEEEFGPFVAKVAHQMILKGRLSLYDITRFTELTQRQVRESLVVLIQHGMAFFTEPVAGQREPTYYKVEPDRITMRLRMAPITLLTEERFGKEAAAICRLLFINGRMRLPDVCTWVSSNEEKAKNSRLSAVRRTILLISLGIGQLELANYRKAFTKLAAEHLIMAVMPEHSRSAIDRFLAAEEKESEKYTITTAKELQAIKRAAQAQVDAEYSMNENIGMKRKAVDAMGREGKRRNYENGAEQEEEIEIDESVFFAINYERYNMLFRNDAIVDFATLRINRTAGQIVKAFFDYGKDKMKSLKEEDSPSATPLHIANIVPPEVAGQGDLVLQPDPTEPNRKPTLQETIRGYIMLLKTDQAGFVKSKDERGASQFAVNFAKLRQSMKRRLLEGLVREKYGVATCRILRILIEKGKLDESQVQKLAMLPPKDTREKLGLLNTKGFVEIQEVPRSADRAPGRSFHLWYVPLEKIYQELLVDAYRTIGNLQQRKREELKIRSRLLDKLNREDVKENMDLLGEGDKAEVAQMEKVLERIEVSKKRIDEMVMVLRDL</sequence>
<organism evidence="13 14">
    <name type="scientific">Apophysomyces ossiformis</name>
    <dbReference type="NCBI Taxonomy" id="679940"/>
    <lineage>
        <taxon>Eukaryota</taxon>
        <taxon>Fungi</taxon>
        <taxon>Fungi incertae sedis</taxon>
        <taxon>Mucoromycota</taxon>
        <taxon>Mucoromycotina</taxon>
        <taxon>Mucoromycetes</taxon>
        <taxon>Mucorales</taxon>
        <taxon>Mucorineae</taxon>
        <taxon>Mucoraceae</taxon>
        <taxon>Apophysomyces</taxon>
    </lineage>
</organism>
<dbReference type="InterPro" id="IPR013197">
    <property type="entry name" value="RNA_pol_III_RPC82-rel_HTH"/>
</dbReference>
<dbReference type="AlphaFoldDB" id="A0A8H7BIJ0"/>
<dbReference type="EMBL" id="JABAYA010000183">
    <property type="protein sequence ID" value="KAF7722661.1"/>
    <property type="molecule type" value="Genomic_DNA"/>
</dbReference>
<proteinExistence type="inferred from homology"/>
<evidence type="ECO:0000259" key="10">
    <source>
        <dbReference type="Pfam" id="PF05645"/>
    </source>
</evidence>
<evidence type="ECO:0000313" key="13">
    <source>
        <dbReference type="EMBL" id="KAF7722661.1"/>
    </source>
</evidence>
<dbReference type="GO" id="GO:0006351">
    <property type="term" value="P:DNA-templated transcription"/>
    <property type="evidence" value="ECO:0007669"/>
    <property type="project" value="InterPro"/>
</dbReference>
<evidence type="ECO:0000256" key="6">
    <source>
        <dbReference type="ARBA" id="ARBA00023163"/>
    </source>
</evidence>
<dbReference type="Pfam" id="PF05645">
    <property type="entry name" value="RNA_pol_Rpc82"/>
    <property type="match status" value="1"/>
</dbReference>
<dbReference type="InterPro" id="IPR055207">
    <property type="entry name" value="POLR3C_WHD"/>
</dbReference>
<evidence type="ECO:0000259" key="11">
    <source>
        <dbReference type="Pfam" id="PF08221"/>
    </source>
</evidence>
<dbReference type="InterPro" id="IPR036390">
    <property type="entry name" value="WH_DNA-bd_sf"/>
</dbReference>
<dbReference type="OrthoDB" id="272392at2759"/>
<dbReference type="InterPro" id="IPR008806">
    <property type="entry name" value="RNA_pol_III_Rpc82_C"/>
</dbReference>
<dbReference type="GO" id="GO:0005666">
    <property type="term" value="C:RNA polymerase III complex"/>
    <property type="evidence" value="ECO:0007669"/>
    <property type="project" value="UniProtKB-UniRule"/>
</dbReference>
<evidence type="ECO:0000259" key="12">
    <source>
        <dbReference type="Pfam" id="PF22536"/>
    </source>
</evidence>
<dbReference type="Pfam" id="PF08221">
    <property type="entry name" value="HTH_9"/>
    <property type="match status" value="1"/>
</dbReference>
<comment type="similarity">
    <text evidence="2 9">Belongs to the RNA polymerase beta chain family.</text>
</comment>
<dbReference type="InterPro" id="IPR039748">
    <property type="entry name" value="RPC3"/>
</dbReference>
<comment type="subunit">
    <text evidence="3 9">Component of the RNA polymerase III (Pol III) complex consisting of 17 subunits.</text>
</comment>
<dbReference type="PANTHER" id="PTHR12949">
    <property type="entry name" value="RNA POLYMERASE III DNA DIRECTED -RELATED"/>
    <property type="match status" value="1"/>
</dbReference>
<keyword evidence="6 9" id="KW-0804">Transcription</keyword>
<feature type="domain" description="RNA polymerase III subunit RPC82-related helix-turn-helix" evidence="11">
    <location>
        <begin position="7"/>
        <end position="66"/>
    </location>
</feature>
<reference evidence="13" key="1">
    <citation type="submission" date="2020-01" db="EMBL/GenBank/DDBJ databases">
        <title>Genome Sequencing of Three Apophysomyces-Like Fungal Strains Confirms a Novel Fungal Genus in the Mucoromycota with divergent Burkholderia-like Endosymbiotic Bacteria.</title>
        <authorList>
            <person name="Stajich J.E."/>
            <person name="Macias A.M."/>
            <person name="Carter-House D."/>
            <person name="Lovett B."/>
            <person name="Kasson L.R."/>
            <person name="Berry K."/>
            <person name="Grigoriev I."/>
            <person name="Chang Y."/>
            <person name="Spatafora J."/>
            <person name="Kasson M.T."/>
        </authorList>
    </citation>
    <scope>NUCLEOTIDE SEQUENCE</scope>
    <source>
        <strain evidence="13">NRRL A-21654</strain>
    </source>
</reference>
<comment type="function">
    <text evidence="8 9">DNA-dependent RNA polymerase catalyzes the transcription of DNA into RNA using the four ribonucleoside triphosphates as substrates. Specific core component of RNA polymerase III which synthesizes small RNAs, such as 5S rRNA and tRNAs.</text>
</comment>
<evidence type="ECO:0000256" key="3">
    <source>
        <dbReference type="ARBA" id="ARBA00011206"/>
    </source>
</evidence>
<dbReference type="Gene3D" id="1.10.10.10">
    <property type="entry name" value="Winged helix-like DNA-binding domain superfamily/Winged helix DNA-binding domain"/>
    <property type="match status" value="4"/>
</dbReference>
<evidence type="ECO:0000256" key="8">
    <source>
        <dbReference type="ARBA" id="ARBA00025127"/>
    </source>
</evidence>
<dbReference type="Proteomes" id="UP000605846">
    <property type="component" value="Unassembled WGS sequence"/>
</dbReference>
<evidence type="ECO:0000256" key="5">
    <source>
        <dbReference type="ARBA" id="ARBA00022478"/>
    </source>
</evidence>
<dbReference type="Pfam" id="PF22536">
    <property type="entry name" value="WHD_POLR3C"/>
    <property type="match status" value="1"/>
</dbReference>
<gene>
    <name evidence="13" type="primary">RPC82</name>
    <name evidence="13" type="ORF">EC973_002871</name>
</gene>
<evidence type="ECO:0000313" key="14">
    <source>
        <dbReference type="Proteomes" id="UP000605846"/>
    </source>
</evidence>
<keyword evidence="7 9" id="KW-0539">Nucleus</keyword>
<accession>A0A8H7BIJ0</accession>
<comment type="subcellular location">
    <subcellularLocation>
        <location evidence="1 9">Nucleus</location>
    </subcellularLocation>
</comment>
<evidence type="ECO:0000256" key="1">
    <source>
        <dbReference type="ARBA" id="ARBA00004123"/>
    </source>
</evidence>
<evidence type="ECO:0000256" key="7">
    <source>
        <dbReference type="ARBA" id="ARBA00023242"/>
    </source>
</evidence>
<evidence type="ECO:0000256" key="4">
    <source>
        <dbReference type="ARBA" id="ARBA00016689"/>
    </source>
</evidence>
<dbReference type="GO" id="GO:0003697">
    <property type="term" value="F:single-stranded DNA binding"/>
    <property type="evidence" value="ECO:0007669"/>
    <property type="project" value="UniProtKB-UniRule"/>
</dbReference>
<keyword evidence="5 9" id="KW-0240">DNA-directed RNA polymerase</keyword>
<dbReference type="InterPro" id="IPR036388">
    <property type="entry name" value="WH-like_DNA-bd_sf"/>
</dbReference>
<feature type="domain" description="DNA-directed RNA polymerase III subunit RPC3 winged-helix" evidence="12">
    <location>
        <begin position="400"/>
        <end position="476"/>
    </location>
</feature>
<feature type="domain" description="RNA polymerase III Rpc82 C -terminal" evidence="10">
    <location>
        <begin position="164"/>
        <end position="394"/>
    </location>
</feature>
<name>A0A8H7BIJ0_9FUNG</name>
<evidence type="ECO:0000256" key="9">
    <source>
        <dbReference type="RuleBase" id="RU367076"/>
    </source>
</evidence>
<protein>
    <recommendedName>
        <fullName evidence="4 9">DNA-directed RNA polymerase III subunit RPC3</fullName>
        <shortName evidence="9">RNA polymerase III subunit C3</shortName>
    </recommendedName>
</protein>
<evidence type="ECO:0000256" key="2">
    <source>
        <dbReference type="ARBA" id="ARBA00006835"/>
    </source>
</evidence>